<dbReference type="GO" id="GO:0042783">
    <property type="term" value="P:symbiont-mediated evasion of host immune response"/>
    <property type="evidence" value="ECO:0007669"/>
    <property type="project" value="InterPro"/>
</dbReference>
<comment type="subcellular location">
    <subcellularLocation>
        <location evidence="1">Cell membrane</location>
        <topology evidence="1">Lipid-anchor</topology>
        <topology evidence="1">GPI-anchor</topology>
    </subcellularLocation>
</comment>
<organism evidence="9">
    <name type="scientific">Trypanosoma brucei</name>
    <dbReference type="NCBI Taxonomy" id="5691"/>
    <lineage>
        <taxon>Eukaryota</taxon>
        <taxon>Discoba</taxon>
        <taxon>Euglenozoa</taxon>
        <taxon>Kinetoplastea</taxon>
        <taxon>Metakinetoplastina</taxon>
        <taxon>Trypanosomatida</taxon>
        <taxon>Trypanosomatidae</taxon>
        <taxon>Trypanosoma</taxon>
    </lineage>
</organism>
<feature type="chain" id="PRO_5004058393" evidence="7">
    <location>
        <begin position="29"/>
        <end position="495"/>
    </location>
</feature>
<evidence type="ECO:0000256" key="5">
    <source>
        <dbReference type="ARBA" id="ARBA00023180"/>
    </source>
</evidence>
<keyword evidence="3" id="KW-0336">GPI-anchor</keyword>
<dbReference type="GO" id="GO:0098552">
    <property type="term" value="C:side of membrane"/>
    <property type="evidence" value="ECO:0007669"/>
    <property type="project" value="UniProtKB-KW"/>
</dbReference>
<keyword evidence="6" id="KW-0449">Lipoprotein</keyword>
<dbReference type="VEuPathDB" id="TriTrypDB:Tb927.5.5650"/>
<evidence type="ECO:0000256" key="4">
    <source>
        <dbReference type="ARBA" id="ARBA00023136"/>
    </source>
</evidence>
<protein>
    <submittedName>
        <fullName evidence="9">Variant surface glycoprotein 1048</fullName>
    </submittedName>
</protein>
<evidence type="ECO:0000313" key="9">
    <source>
        <dbReference type="EMBL" id="AGH59990.1"/>
    </source>
</evidence>
<dbReference type="SUPFAM" id="SSF58087">
    <property type="entry name" value="Variant surface glycoprotein (N-terminal domain)"/>
    <property type="match status" value="1"/>
</dbReference>
<evidence type="ECO:0000256" key="2">
    <source>
        <dbReference type="ARBA" id="ARBA00022475"/>
    </source>
</evidence>
<evidence type="ECO:0000256" key="6">
    <source>
        <dbReference type="ARBA" id="ARBA00023288"/>
    </source>
</evidence>
<keyword evidence="4" id="KW-0472">Membrane</keyword>
<evidence type="ECO:0000259" key="8">
    <source>
        <dbReference type="Pfam" id="PF00913"/>
    </source>
</evidence>
<keyword evidence="7" id="KW-0732">Signal</keyword>
<evidence type="ECO:0000256" key="1">
    <source>
        <dbReference type="ARBA" id="ARBA00004609"/>
    </source>
</evidence>
<reference evidence="9" key="2">
    <citation type="journal article" date="2014" name="Mol. Biochem. Parasitol.">
        <title>Capturing the variant surface glycoprotein repertoire (the VSGnome) of Trypanosoma brucei Lister 427.</title>
        <authorList>
            <person name="Cross G.A."/>
            <person name="Kim H.S."/>
            <person name="Wickstead B."/>
        </authorList>
    </citation>
    <scope>NUCLEOTIDE SEQUENCE</scope>
    <source>
        <strain evidence="9">Lister 427</strain>
    </source>
</reference>
<dbReference type="VEuPathDB" id="TriTrypDB:Tb427_000065000"/>
<dbReference type="VEuPathDB" id="TriTrypDB:Tb1125.Tb10.v4.0263"/>
<keyword evidence="5" id="KW-0325">Glycoprotein</keyword>
<dbReference type="InterPro" id="IPR001812">
    <property type="entry name" value="Trypano_VSG_A_N_dom"/>
</dbReference>
<name>M4TAN3_9TRYP</name>
<evidence type="ECO:0000256" key="7">
    <source>
        <dbReference type="SAM" id="SignalP"/>
    </source>
</evidence>
<sequence length="495" mass="53908">MKAAQDCTTAAVALWLMIALTHPQLSEATKNAACSSPCDCKVRLQKILNYYAKRIQAAEQRADDNIKNLIKLQIAALHGDSQQAKQAVPVIGAAGQIITDCKAKLKVAQGKLNTATVIAAKVEKAYAIMQHFLKATSQLKLTADGSGHFKENAAQTKTLGKVDKTNCEGPTEGERRADITSTTAGEEPNITEFKIKARTKIKCSNNQGGASCHTTTIGNSGWIEVTVDHTMEAVTDTTTTTNTATHTKAMTFGNEIDLLDGNITALNTELKELKQADPTTACAAQITDYNSLTGKGLFKRLAIKALLQKIDNEKEETSPAGALDTALTAEYGTDGANFNKVVYETPGNKQTEISDDGKKKTEPLKSVETFTDLADALARATLKRLAIETDPQASGEPTLKGVQGCSDKKRVMTAKGIANGIRKKRLAPLRRKEREERKIAKLEPQTPQQAILLSLGRPLFCLHFLLNNQILRIVGKRFLFHFVKFTKFCYSDKNK</sequence>
<dbReference type="AlphaFoldDB" id="M4TAN3"/>
<proteinExistence type="predicted"/>
<dbReference type="GO" id="GO:0005886">
    <property type="term" value="C:plasma membrane"/>
    <property type="evidence" value="ECO:0007669"/>
    <property type="project" value="UniProtKB-SubCell"/>
</dbReference>
<dbReference type="EMBL" id="KC612559">
    <property type="protein sequence ID" value="AGH59990.1"/>
    <property type="molecule type" value="Genomic_DNA"/>
</dbReference>
<reference evidence="9" key="1">
    <citation type="submission" date="2013-02" db="EMBL/GenBank/DDBJ databases">
        <authorList>
            <person name="Cross G.A.M."/>
            <person name="Kim H.-S."/>
            <person name="Wickstead B."/>
        </authorList>
    </citation>
    <scope>NUCLEOTIDE SEQUENCE</scope>
    <source>
        <strain evidence="9">Lister 427</strain>
    </source>
</reference>
<dbReference type="Pfam" id="PF00913">
    <property type="entry name" value="Trypan_glycop"/>
    <property type="match status" value="1"/>
</dbReference>
<feature type="domain" description="Trypanosome variant surface glycoprotein A-type N-terminal" evidence="8">
    <location>
        <begin position="30"/>
        <end position="378"/>
    </location>
</feature>
<evidence type="ECO:0000256" key="3">
    <source>
        <dbReference type="ARBA" id="ARBA00022622"/>
    </source>
</evidence>
<accession>M4TAN3</accession>
<keyword evidence="2" id="KW-1003">Cell membrane</keyword>
<feature type="signal peptide" evidence="7">
    <location>
        <begin position="1"/>
        <end position="28"/>
    </location>
</feature>